<feature type="region of interest" description="Disordered" evidence="1">
    <location>
        <begin position="79"/>
        <end position="146"/>
    </location>
</feature>
<feature type="compositionally biased region" description="Polar residues" evidence="1">
    <location>
        <begin position="108"/>
        <end position="123"/>
    </location>
</feature>
<proteinExistence type="predicted"/>
<dbReference type="EMBL" id="CP137309">
    <property type="protein sequence ID" value="WQF82660.1"/>
    <property type="molecule type" value="Genomic_DNA"/>
</dbReference>
<sequence length="146" mass="15841">MKCIGFKPGDQAGCPKTAGHQLPRISTRRPAPDSGSTSLEYGYDILKSPPMHPGGSPSDAQQFAFSACGVELLCHDDWPNLETPQIRGSPPPNRRNVRTRQEAPPSSAGEQSDQAIERSSQSEPKWLVTCQREAKDQPPDSSSSLQ</sequence>
<dbReference type="GeneID" id="87944177"/>
<organism evidence="2 3">
    <name type="scientific">Colletotrichum destructivum</name>
    <dbReference type="NCBI Taxonomy" id="34406"/>
    <lineage>
        <taxon>Eukaryota</taxon>
        <taxon>Fungi</taxon>
        <taxon>Dikarya</taxon>
        <taxon>Ascomycota</taxon>
        <taxon>Pezizomycotina</taxon>
        <taxon>Sordariomycetes</taxon>
        <taxon>Hypocreomycetidae</taxon>
        <taxon>Glomerellales</taxon>
        <taxon>Glomerellaceae</taxon>
        <taxon>Colletotrichum</taxon>
        <taxon>Colletotrichum destructivum species complex</taxon>
    </lineage>
</organism>
<keyword evidence="3" id="KW-1185">Reference proteome</keyword>
<evidence type="ECO:0000256" key="1">
    <source>
        <dbReference type="SAM" id="MobiDB-lite"/>
    </source>
</evidence>
<feature type="region of interest" description="Disordered" evidence="1">
    <location>
        <begin position="1"/>
        <end position="61"/>
    </location>
</feature>
<dbReference type="KEGG" id="cdet:87944177"/>
<gene>
    <name evidence="2" type="ORF">CDEST_07674</name>
</gene>
<protein>
    <submittedName>
        <fullName evidence="2">Uncharacterized protein</fullName>
    </submittedName>
</protein>
<dbReference type="RefSeq" id="XP_062779884.1">
    <property type="nucleotide sequence ID" value="XM_062923833.1"/>
</dbReference>
<evidence type="ECO:0000313" key="3">
    <source>
        <dbReference type="Proteomes" id="UP001322277"/>
    </source>
</evidence>
<name>A0AAX4IGR2_9PEZI</name>
<reference evidence="3" key="1">
    <citation type="journal article" date="2023" name="bioRxiv">
        <title>Complete genome of the Medicago anthracnose fungus, Colletotrichum destructivum, reveals a mini-chromosome-like region within a core chromosome.</title>
        <authorList>
            <person name="Lapalu N."/>
            <person name="Simon A."/>
            <person name="Lu A."/>
            <person name="Plaumann P.-L."/>
            <person name="Amselem J."/>
            <person name="Pigne S."/>
            <person name="Auger A."/>
            <person name="Koch C."/>
            <person name="Dallery J.-F."/>
            <person name="O'Connell R.J."/>
        </authorList>
    </citation>
    <scope>NUCLEOTIDE SEQUENCE [LARGE SCALE GENOMIC DNA]</scope>
    <source>
        <strain evidence="3">CBS 520.97</strain>
    </source>
</reference>
<dbReference type="AlphaFoldDB" id="A0AAX4IGR2"/>
<evidence type="ECO:0000313" key="2">
    <source>
        <dbReference type="EMBL" id="WQF82660.1"/>
    </source>
</evidence>
<accession>A0AAX4IGR2</accession>
<dbReference type="Proteomes" id="UP001322277">
    <property type="component" value="Chromosome 5"/>
</dbReference>